<dbReference type="InterPro" id="IPR006674">
    <property type="entry name" value="HD_domain"/>
</dbReference>
<comment type="caution">
    <text evidence="2">The sequence shown here is derived from an EMBL/GenBank/DDBJ whole genome shotgun (WGS) entry which is preliminary data.</text>
</comment>
<accession>A0ABW6AKA2</accession>
<evidence type="ECO:0000259" key="1">
    <source>
        <dbReference type="SMART" id="SM00471"/>
    </source>
</evidence>
<evidence type="ECO:0000313" key="3">
    <source>
        <dbReference type="Proteomes" id="UP001597512"/>
    </source>
</evidence>
<dbReference type="InterPro" id="IPR050135">
    <property type="entry name" value="dGTPase-like"/>
</dbReference>
<feature type="domain" description="HD/PDEase" evidence="1">
    <location>
        <begin position="53"/>
        <end position="178"/>
    </location>
</feature>
<dbReference type="PANTHER" id="PTHR11373:SF4">
    <property type="entry name" value="DEOXYNUCLEOSIDE TRIPHOSPHATE TRIPHOSPHOHYDROLASE SAMHD1"/>
    <property type="match status" value="1"/>
</dbReference>
<dbReference type="SMART" id="SM00471">
    <property type="entry name" value="HDc"/>
    <property type="match status" value="1"/>
</dbReference>
<dbReference type="RefSeq" id="WP_381503717.1">
    <property type="nucleotide sequence ID" value="NZ_JBHUOM010000019.1"/>
</dbReference>
<protein>
    <submittedName>
        <fullName evidence="2">HD domain-containing protein</fullName>
    </submittedName>
</protein>
<sequence>MATPNKKKILNDPVYGFITIPTELLFDLVEHPYFQRLRRIKQLGLSEYVYPGALHTRFHHALGAMHLMGQAMGTLQSKGHYISNDECEAAQIAILLHDIGHGPFSHVLESCLLDNVPHEEISLLLMHDLNRQFGGALAMAIRMFDGTYERVFFHQLISSQLDMDRMDYLNRDGYYTGVAEGAIGAERIIKMLDLVDDQLVVEAKGILSIENFLNARRLMYWQVYLHKTSICAESMLIQILRRARFLIRQDGAEPVFAPESFQLFLQKGVSLADFQTSRTYIDAFTHLDDIDVWFCIKQWALHPDPVLSTLCQMLLDRKLFKIMLSTEPFAGELLTEVESQLHQMGLPDELLSYFLVEGQATNAAYLPSEDHISIKLKTGKVIDIADASDLSNIQVLTNIVRRYYVCWAKDLTILTKSINQ</sequence>
<keyword evidence="3" id="KW-1185">Reference proteome</keyword>
<dbReference type="Gene3D" id="1.10.3210.10">
    <property type="entry name" value="Hypothetical protein af1432"/>
    <property type="match status" value="1"/>
</dbReference>
<dbReference type="SUPFAM" id="SSF109604">
    <property type="entry name" value="HD-domain/PDEase-like"/>
    <property type="match status" value="1"/>
</dbReference>
<evidence type="ECO:0000313" key="2">
    <source>
        <dbReference type="EMBL" id="MFD2935627.1"/>
    </source>
</evidence>
<dbReference type="Pfam" id="PF19276">
    <property type="entry name" value="HD_assoc_2"/>
    <property type="match status" value="1"/>
</dbReference>
<reference evidence="3" key="1">
    <citation type="journal article" date="2019" name="Int. J. Syst. Evol. Microbiol.">
        <title>The Global Catalogue of Microorganisms (GCM) 10K type strain sequencing project: providing services to taxonomists for standard genome sequencing and annotation.</title>
        <authorList>
            <consortium name="The Broad Institute Genomics Platform"/>
            <consortium name="The Broad Institute Genome Sequencing Center for Infectious Disease"/>
            <person name="Wu L."/>
            <person name="Ma J."/>
        </authorList>
    </citation>
    <scope>NUCLEOTIDE SEQUENCE [LARGE SCALE GENOMIC DNA]</scope>
    <source>
        <strain evidence="3">KCTC 52490</strain>
    </source>
</reference>
<dbReference type="EMBL" id="JBHUOM010000019">
    <property type="protein sequence ID" value="MFD2935627.1"/>
    <property type="molecule type" value="Genomic_DNA"/>
</dbReference>
<dbReference type="CDD" id="cd00077">
    <property type="entry name" value="HDc"/>
    <property type="match status" value="1"/>
</dbReference>
<dbReference type="InterPro" id="IPR045509">
    <property type="entry name" value="HD_assoc_2"/>
</dbReference>
<name>A0ABW6AKA2_9BACT</name>
<gene>
    <name evidence="2" type="ORF">ACFS25_17735</name>
</gene>
<dbReference type="PANTHER" id="PTHR11373">
    <property type="entry name" value="DEOXYNUCLEOSIDE TRIPHOSPHATE TRIPHOSPHOHYDROLASE"/>
    <property type="match status" value="1"/>
</dbReference>
<dbReference type="Proteomes" id="UP001597512">
    <property type="component" value="Unassembled WGS sequence"/>
</dbReference>
<dbReference type="Pfam" id="PF01966">
    <property type="entry name" value="HD"/>
    <property type="match status" value="1"/>
</dbReference>
<dbReference type="InterPro" id="IPR003607">
    <property type="entry name" value="HD/PDEase_dom"/>
</dbReference>
<organism evidence="2 3">
    <name type="scientific">Spirosoma flavum</name>
    <dbReference type="NCBI Taxonomy" id="2048557"/>
    <lineage>
        <taxon>Bacteria</taxon>
        <taxon>Pseudomonadati</taxon>
        <taxon>Bacteroidota</taxon>
        <taxon>Cytophagia</taxon>
        <taxon>Cytophagales</taxon>
        <taxon>Cytophagaceae</taxon>
        <taxon>Spirosoma</taxon>
    </lineage>
</organism>
<proteinExistence type="predicted"/>